<dbReference type="OrthoDB" id="434972at2759"/>
<dbReference type="GO" id="GO:0016765">
    <property type="term" value="F:transferase activity, transferring alkyl or aryl (other than methyl) groups"/>
    <property type="evidence" value="ECO:0007669"/>
    <property type="project" value="InterPro"/>
</dbReference>
<evidence type="ECO:0000256" key="2">
    <source>
        <dbReference type="ARBA" id="ARBA00022692"/>
    </source>
</evidence>
<accession>A0A0C3S0A2</accession>
<dbReference type="Gene3D" id="1.10.357.140">
    <property type="entry name" value="UbiA prenyltransferase"/>
    <property type="match status" value="1"/>
</dbReference>
<keyword evidence="2 5" id="KW-0812">Transmembrane</keyword>
<keyword evidence="3 5" id="KW-1133">Transmembrane helix</keyword>
<feature type="transmembrane region" description="Helical" evidence="5">
    <location>
        <begin position="239"/>
        <end position="256"/>
    </location>
</feature>
<keyword evidence="7" id="KW-1185">Reference proteome</keyword>
<dbReference type="Proteomes" id="UP000053257">
    <property type="component" value="Unassembled WGS sequence"/>
</dbReference>
<name>A0A0C3S0A2_PHLG1</name>
<organism evidence="6 7">
    <name type="scientific">Phlebiopsis gigantea (strain 11061_1 CR5-6)</name>
    <name type="common">White-rot fungus</name>
    <name type="synonym">Peniophora gigantea</name>
    <dbReference type="NCBI Taxonomy" id="745531"/>
    <lineage>
        <taxon>Eukaryota</taxon>
        <taxon>Fungi</taxon>
        <taxon>Dikarya</taxon>
        <taxon>Basidiomycota</taxon>
        <taxon>Agaricomycotina</taxon>
        <taxon>Agaricomycetes</taxon>
        <taxon>Polyporales</taxon>
        <taxon>Phanerochaetaceae</taxon>
        <taxon>Phlebiopsis</taxon>
    </lineage>
</organism>
<keyword evidence="4 5" id="KW-0472">Membrane</keyword>
<dbReference type="HOGENOM" id="CLU_063928_0_0_1"/>
<proteinExistence type="predicted"/>
<reference evidence="6 7" key="1">
    <citation type="journal article" date="2014" name="PLoS Genet.">
        <title>Analysis of the Phlebiopsis gigantea genome, transcriptome and secretome provides insight into its pioneer colonization strategies of wood.</title>
        <authorList>
            <person name="Hori C."/>
            <person name="Ishida T."/>
            <person name="Igarashi K."/>
            <person name="Samejima M."/>
            <person name="Suzuki H."/>
            <person name="Master E."/>
            <person name="Ferreira P."/>
            <person name="Ruiz-Duenas F.J."/>
            <person name="Held B."/>
            <person name="Canessa P."/>
            <person name="Larrondo L.F."/>
            <person name="Schmoll M."/>
            <person name="Druzhinina I.S."/>
            <person name="Kubicek C.P."/>
            <person name="Gaskell J.A."/>
            <person name="Kersten P."/>
            <person name="St John F."/>
            <person name="Glasner J."/>
            <person name="Sabat G."/>
            <person name="Splinter BonDurant S."/>
            <person name="Syed K."/>
            <person name="Yadav J."/>
            <person name="Mgbeahuruike A.C."/>
            <person name="Kovalchuk A."/>
            <person name="Asiegbu F.O."/>
            <person name="Lackner G."/>
            <person name="Hoffmeister D."/>
            <person name="Rencoret J."/>
            <person name="Gutierrez A."/>
            <person name="Sun H."/>
            <person name="Lindquist E."/>
            <person name="Barry K."/>
            <person name="Riley R."/>
            <person name="Grigoriev I.V."/>
            <person name="Henrissat B."/>
            <person name="Kues U."/>
            <person name="Berka R.M."/>
            <person name="Martinez A.T."/>
            <person name="Covert S.F."/>
            <person name="Blanchette R.A."/>
            <person name="Cullen D."/>
        </authorList>
    </citation>
    <scope>NUCLEOTIDE SEQUENCE [LARGE SCALE GENOMIC DNA]</scope>
    <source>
        <strain evidence="6 7">11061_1 CR5-6</strain>
    </source>
</reference>
<dbReference type="CDD" id="cd13965">
    <property type="entry name" value="PT_UbiA_3"/>
    <property type="match status" value="1"/>
</dbReference>
<feature type="transmembrane region" description="Helical" evidence="5">
    <location>
        <begin position="217"/>
        <end position="233"/>
    </location>
</feature>
<dbReference type="PANTHER" id="PTHR42723">
    <property type="entry name" value="CHLOROPHYLL SYNTHASE"/>
    <property type="match status" value="1"/>
</dbReference>
<dbReference type="GO" id="GO:0016020">
    <property type="term" value="C:membrane"/>
    <property type="evidence" value="ECO:0007669"/>
    <property type="project" value="UniProtKB-SubCell"/>
</dbReference>
<evidence type="ECO:0000256" key="5">
    <source>
        <dbReference type="SAM" id="Phobius"/>
    </source>
</evidence>
<dbReference type="STRING" id="745531.A0A0C3S0A2"/>
<dbReference type="InterPro" id="IPR050475">
    <property type="entry name" value="Prenyltransferase_related"/>
</dbReference>
<dbReference type="EMBL" id="KN840482">
    <property type="protein sequence ID" value="KIP08276.1"/>
    <property type="molecule type" value="Genomic_DNA"/>
</dbReference>
<comment type="subcellular location">
    <subcellularLocation>
        <location evidence="1">Membrane</location>
        <topology evidence="1">Multi-pass membrane protein</topology>
    </subcellularLocation>
</comment>
<evidence type="ECO:0000313" key="6">
    <source>
        <dbReference type="EMBL" id="KIP08276.1"/>
    </source>
</evidence>
<evidence type="ECO:0000256" key="4">
    <source>
        <dbReference type="ARBA" id="ARBA00023136"/>
    </source>
</evidence>
<evidence type="ECO:0008006" key="8">
    <source>
        <dbReference type="Google" id="ProtNLM"/>
    </source>
</evidence>
<dbReference type="Pfam" id="PF01040">
    <property type="entry name" value="UbiA"/>
    <property type="match status" value="1"/>
</dbReference>
<dbReference type="AlphaFoldDB" id="A0A0C3S0A2"/>
<protein>
    <recommendedName>
        <fullName evidence="8">UbiA prenyltransferase</fullName>
    </recommendedName>
</protein>
<gene>
    <name evidence="6" type="ORF">PHLGIDRAFT_385027</name>
</gene>
<evidence type="ECO:0000313" key="7">
    <source>
        <dbReference type="Proteomes" id="UP000053257"/>
    </source>
</evidence>
<dbReference type="PANTHER" id="PTHR42723:SF1">
    <property type="entry name" value="CHLOROPHYLL SYNTHASE, CHLOROPLASTIC"/>
    <property type="match status" value="1"/>
</dbReference>
<evidence type="ECO:0000256" key="1">
    <source>
        <dbReference type="ARBA" id="ARBA00004141"/>
    </source>
</evidence>
<evidence type="ECO:0000256" key="3">
    <source>
        <dbReference type="ARBA" id="ARBA00022989"/>
    </source>
</evidence>
<sequence>MSLAFVPQALVYHIGTAFFFTKSDFKTTIFPITIFATVAAPVCSVPRLPHIVFWIWLHLLQFNVSNQVFSVDEDALNKPDRPLPSGRITVQQATILRWALVPLCFALSLSYSLQALYASAAFVGLTIIYNECRAHAGHWTVRNCMNASGFAALEAGATLVAGLDRCQLDTTARLAICLSAAIFASTYHVQDFKDIEGDRLMGRQTLPIVLPEHARKTVIVGLIAWSIALVAIWELDVVAAALLLGLAAITGVRFLIYRTVPGDQVSFYVYNVSDAVTVSYS</sequence>
<dbReference type="InterPro" id="IPR044878">
    <property type="entry name" value="UbiA_sf"/>
</dbReference>
<dbReference type="InterPro" id="IPR000537">
    <property type="entry name" value="UbiA_prenyltransferase"/>
</dbReference>